<evidence type="ECO:0000256" key="14">
    <source>
        <dbReference type="ARBA" id="ARBA00023306"/>
    </source>
</evidence>
<dbReference type="FunFam" id="1.10.287.130:FF:000038">
    <property type="entry name" value="Sensory transduction histidine kinase"/>
    <property type="match status" value="1"/>
</dbReference>
<dbReference type="InterPro" id="IPR036890">
    <property type="entry name" value="HATPase_C_sf"/>
</dbReference>
<dbReference type="CDD" id="cd00130">
    <property type="entry name" value="PAS"/>
    <property type="match status" value="1"/>
</dbReference>
<dbReference type="InterPro" id="IPR011006">
    <property type="entry name" value="CheY-like_superfamily"/>
</dbReference>
<evidence type="ECO:0000256" key="6">
    <source>
        <dbReference type="ARBA" id="ARBA00022679"/>
    </source>
</evidence>
<keyword evidence="7 16" id="KW-0812">Transmembrane</keyword>
<dbReference type="GO" id="GO:0005886">
    <property type="term" value="C:plasma membrane"/>
    <property type="evidence" value="ECO:0007669"/>
    <property type="project" value="UniProtKB-SubCell"/>
</dbReference>
<keyword evidence="5 15" id="KW-0597">Phosphoprotein</keyword>
<dbReference type="PANTHER" id="PTHR45339:SF1">
    <property type="entry name" value="HYBRID SIGNAL TRANSDUCTION HISTIDINE KINASE J"/>
    <property type="match status" value="1"/>
</dbReference>
<dbReference type="GO" id="GO:0000155">
    <property type="term" value="F:phosphorelay sensor kinase activity"/>
    <property type="evidence" value="ECO:0007669"/>
    <property type="project" value="InterPro"/>
</dbReference>
<name>A0A1F7WP93_9BACT</name>
<dbReference type="Pfam" id="PF07694">
    <property type="entry name" value="5TM-5TMR_LYT"/>
    <property type="match status" value="1"/>
</dbReference>
<evidence type="ECO:0000256" key="2">
    <source>
        <dbReference type="ARBA" id="ARBA00004651"/>
    </source>
</evidence>
<evidence type="ECO:0000256" key="15">
    <source>
        <dbReference type="PROSITE-ProRule" id="PRU00169"/>
    </source>
</evidence>
<dbReference type="GO" id="GO:0005524">
    <property type="term" value="F:ATP binding"/>
    <property type="evidence" value="ECO:0007669"/>
    <property type="project" value="UniProtKB-KW"/>
</dbReference>
<keyword evidence="8" id="KW-0547">Nucleotide-binding</keyword>
<dbReference type="EC" id="2.7.13.3" evidence="3"/>
<dbReference type="PROSITE" id="PS50109">
    <property type="entry name" value="HIS_KIN"/>
    <property type="match status" value="1"/>
</dbReference>
<dbReference type="Gene3D" id="3.40.50.2300">
    <property type="match status" value="1"/>
</dbReference>
<evidence type="ECO:0000313" key="21">
    <source>
        <dbReference type="Proteomes" id="UP000178735"/>
    </source>
</evidence>
<accession>A0A1F7WP93</accession>
<dbReference type="Pfam" id="PF00072">
    <property type="entry name" value="Response_reg"/>
    <property type="match status" value="1"/>
</dbReference>
<feature type="transmembrane region" description="Helical" evidence="16">
    <location>
        <begin position="94"/>
        <end position="114"/>
    </location>
</feature>
<dbReference type="SUPFAM" id="SSF52172">
    <property type="entry name" value="CheY-like"/>
    <property type="match status" value="1"/>
</dbReference>
<dbReference type="Gene3D" id="3.30.450.20">
    <property type="entry name" value="PAS domain"/>
    <property type="match status" value="1"/>
</dbReference>
<feature type="transmembrane region" description="Helical" evidence="16">
    <location>
        <begin position="156"/>
        <end position="180"/>
    </location>
</feature>
<comment type="subcellular location">
    <subcellularLocation>
        <location evidence="2">Cell membrane</location>
        <topology evidence="2">Multi-pass membrane protein</topology>
    </subcellularLocation>
</comment>
<dbReference type="InterPro" id="IPR011620">
    <property type="entry name" value="Sig_transdc_His_kinase_LytS_TM"/>
</dbReference>
<dbReference type="InterPro" id="IPR000014">
    <property type="entry name" value="PAS"/>
</dbReference>
<feature type="domain" description="PAC" evidence="19">
    <location>
        <begin position="271"/>
        <end position="323"/>
    </location>
</feature>
<evidence type="ECO:0000256" key="5">
    <source>
        <dbReference type="ARBA" id="ARBA00022553"/>
    </source>
</evidence>
<evidence type="ECO:0000256" key="3">
    <source>
        <dbReference type="ARBA" id="ARBA00012438"/>
    </source>
</evidence>
<keyword evidence="9" id="KW-0418">Kinase</keyword>
<feature type="transmembrane region" description="Helical" evidence="16">
    <location>
        <begin position="64"/>
        <end position="88"/>
    </location>
</feature>
<dbReference type="CDD" id="cd16922">
    <property type="entry name" value="HATPase_EvgS-ArcB-TorS-like"/>
    <property type="match status" value="1"/>
</dbReference>
<dbReference type="InterPro" id="IPR035965">
    <property type="entry name" value="PAS-like_dom_sf"/>
</dbReference>
<dbReference type="InterPro" id="IPR003661">
    <property type="entry name" value="HisK_dim/P_dom"/>
</dbReference>
<evidence type="ECO:0000313" key="20">
    <source>
        <dbReference type="EMBL" id="OGM04199.1"/>
    </source>
</evidence>
<dbReference type="CDD" id="cd17546">
    <property type="entry name" value="REC_hyHK_CKI1_RcsC-like"/>
    <property type="match status" value="1"/>
</dbReference>
<dbReference type="CDD" id="cd00082">
    <property type="entry name" value="HisKA"/>
    <property type="match status" value="1"/>
</dbReference>
<evidence type="ECO:0000256" key="10">
    <source>
        <dbReference type="ARBA" id="ARBA00022840"/>
    </source>
</evidence>
<organism evidence="20 21">
    <name type="scientific">Candidatus Wallbacteria bacterium GWC2_49_35</name>
    <dbReference type="NCBI Taxonomy" id="1817813"/>
    <lineage>
        <taxon>Bacteria</taxon>
        <taxon>Candidatus Walliibacteriota</taxon>
    </lineage>
</organism>
<dbReference type="InterPro" id="IPR003594">
    <property type="entry name" value="HATPase_dom"/>
</dbReference>
<dbReference type="PROSITE" id="PS50113">
    <property type="entry name" value="PAC"/>
    <property type="match status" value="1"/>
</dbReference>
<feature type="domain" description="Histidine kinase" evidence="17">
    <location>
        <begin position="341"/>
        <end position="562"/>
    </location>
</feature>
<dbReference type="EMBL" id="MGFH01000150">
    <property type="protein sequence ID" value="OGM04199.1"/>
    <property type="molecule type" value="Genomic_DNA"/>
</dbReference>
<dbReference type="SMART" id="SM00387">
    <property type="entry name" value="HATPase_c"/>
    <property type="match status" value="1"/>
</dbReference>
<keyword evidence="11 16" id="KW-1133">Transmembrane helix</keyword>
<evidence type="ECO:0000259" key="17">
    <source>
        <dbReference type="PROSITE" id="PS50109"/>
    </source>
</evidence>
<evidence type="ECO:0000259" key="19">
    <source>
        <dbReference type="PROSITE" id="PS50113"/>
    </source>
</evidence>
<evidence type="ECO:0000256" key="9">
    <source>
        <dbReference type="ARBA" id="ARBA00022777"/>
    </source>
</evidence>
<evidence type="ECO:0000256" key="16">
    <source>
        <dbReference type="SAM" id="Phobius"/>
    </source>
</evidence>
<dbReference type="Gene3D" id="1.10.287.130">
    <property type="match status" value="1"/>
</dbReference>
<evidence type="ECO:0000256" key="8">
    <source>
        <dbReference type="ARBA" id="ARBA00022741"/>
    </source>
</evidence>
<sequence length="725" mass="80039">MVGGLIDNVVLLLALSVLYDYVSGSRKMPLKNILTGVILGTICIGVMFNSFSFTPGVVYDTRSILLGISGLLFDPVSTAVAATMAAAYRFSTGGVGVWAGIATVFATALTGMIWRQKNLQRLDSISMAELYFFGIIIHVVMLSCQLLIPWPKAFEVLSIVLIPVMVIYPVGTAFLGKLMIERNIKLKTKAELDKSRAMLVEVLDSIPHSVFWKDRNSVYQGCNRQFASDLGLSGPAEISGKTDYDLFASKNDSEAYRSDDREVMKSKSTKRDIIEQLTRADGKRIWLSTIKAPLIDANGDLFGVLGLYEDITDRRAAEAELINAKKSAEEASQAKSMFLANMSHEIRTPMNGIVGFAKLLELSKLDDSQKEYVSVINSSSRHLLDIINDILDISRIEAGKTKLEMKELDVMEILSRTFDTFKVAIESKGLSYKISMPAEIDYRVYGDSTRISQMLFNLINNSVKFTEKGYIEAGVEQLEKDGDTALLRFSVSDTGIGIEKEKLSKIFESFFQIDDSYTKKYQGTGLGLAIVKNLANLMGGEVSVKSAAGRGTRFDIDIPFKISERYIYSPDEKISGAGDELKMSAAGMKALIVEDDQISAKLASVILKKNGFEPVTAYNGRQALDLIEKNKFAVVLMDIQLPEIDGLTAIKLIKSRGASEEQFRVPVIALTAYALSGDREKFTEAGADDYISKPFVEEDLTKKIFNLIKKRNENSGEKRAENASK</sequence>
<proteinExistence type="predicted"/>
<dbReference type="SUPFAM" id="SSF55785">
    <property type="entry name" value="PYP-like sensor domain (PAS domain)"/>
    <property type="match status" value="1"/>
</dbReference>
<dbReference type="Pfam" id="PF02518">
    <property type="entry name" value="HATPase_c"/>
    <property type="match status" value="1"/>
</dbReference>
<evidence type="ECO:0000256" key="1">
    <source>
        <dbReference type="ARBA" id="ARBA00000085"/>
    </source>
</evidence>
<reference evidence="20 21" key="1">
    <citation type="journal article" date="2016" name="Nat. Commun.">
        <title>Thousands of microbial genomes shed light on interconnected biogeochemical processes in an aquifer system.</title>
        <authorList>
            <person name="Anantharaman K."/>
            <person name="Brown C.T."/>
            <person name="Hug L.A."/>
            <person name="Sharon I."/>
            <person name="Castelle C.J."/>
            <person name="Probst A.J."/>
            <person name="Thomas B.C."/>
            <person name="Singh A."/>
            <person name="Wilkins M.J."/>
            <person name="Karaoz U."/>
            <person name="Brodie E.L."/>
            <person name="Williams K.H."/>
            <person name="Hubbard S.S."/>
            <person name="Banfield J.F."/>
        </authorList>
    </citation>
    <scope>NUCLEOTIDE SEQUENCE [LARGE SCALE GENOMIC DNA]</scope>
</reference>
<dbReference type="FunFam" id="3.30.565.10:FF:000010">
    <property type="entry name" value="Sensor histidine kinase RcsC"/>
    <property type="match status" value="1"/>
</dbReference>
<comment type="caution">
    <text evidence="20">The sequence shown here is derived from an EMBL/GenBank/DDBJ whole genome shotgun (WGS) entry which is preliminary data.</text>
</comment>
<feature type="domain" description="Response regulatory" evidence="18">
    <location>
        <begin position="589"/>
        <end position="708"/>
    </location>
</feature>
<dbReference type="STRING" id="1817813.A2008_10375"/>
<dbReference type="InterPro" id="IPR013656">
    <property type="entry name" value="PAS_4"/>
</dbReference>
<dbReference type="SUPFAM" id="SSF47384">
    <property type="entry name" value="Homodimeric domain of signal transducing histidine kinase"/>
    <property type="match status" value="1"/>
</dbReference>
<dbReference type="PRINTS" id="PR00344">
    <property type="entry name" value="BCTRLSENSOR"/>
</dbReference>
<dbReference type="NCBIfam" id="TIGR00229">
    <property type="entry name" value="sensory_box"/>
    <property type="match status" value="1"/>
</dbReference>
<comment type="catalytic activity">
    <reaction evidence="1">
        <text>ATP + protein L-histidine = ADP + protein N-phospho-L-histidine.</text>
        <dbReference type="EC" id="2.7.13.3"/>
    </reaction>
</comment>
<dbReference type="InterPro" id="IPR001789">
    <property type="entry name" value="Sig_transdc_resp-reg_receiver"/>
</dbReference>
<dbReference type="SMART" id="SM00448">
    <property type="entry name" value="REC"/>
    <property type="match status" value="1"/>
</dbReference>
<dbReference type="Gene3D" id="3.30.565.10">
    <property type="entry name" value="Histidine kinase-like ATPase, C-terminal domain"/>
    <property type="match status" value="1"/>
</dbReference>
<dbReference type="InterPro" id="IPR036097">
    <property type="entry name" value="HisK_dim/P_sf"/>
</dbReference>
<keyword evidence="12" id="KW-0902">Two-component regulatory system</keyword>
<dbReference type="PANTHER" id="PTHR45339">
    <property type="entry name" value="HYBRID SIGNAL TRANSDUCTION HISTIDINE KINASE J"/>
    <property type="match status" value="1"/>
</dbReference>
<feature type="transmembrane region" description="Helical" evidence="16">
    <location>
        <begin position="130"/>
        <end position="150"/>
    </location>
</feature>
<evidence type="ECO:0000259" key="18">
    <source>
        <dbReference type="PROSITE" id="PS50110"/>
    </source>
</evidence>
<evidence type="ECO:0000256" key="12">
    <source>
        <dbReference type="ARBA" id="ARBA00023012"/>
    </source>
</evidence>
<keyword evidence="10" id="KW-0067">ATP-binding</keyword>
<dbReference type="InterPro" id="IPR000700">
    <property type="entry name" value="PAS-assoc_C"/>
</dbReference>
<gene>
    <name evidence="20" type="ORF">A2008_10375</name>
</gene>
<protein>
    <recommendedName>
        <fullName evidence="3">histidine kinase</fullName>
        <ecNumber evidence="3">2.7.13.3</ecNumber>
    </recommendedName>
</protein>
<keyword evidence="6" id="KW-0808">Transferase</keyword>
<dbReference type="Proteomes" id="UP000178735">
    <property type="component" value="Unassembled WGS sequence"/>
</dbReference>
<evidence type="ECO:0000256" key="4">
    <source>
        <dbReference type="ARBA" id="ARBA00022475"/>
    </source>
</evidence>
<evidence type="ECO:0000256" key="7">
    <source>
        <dbReference type="ARBA" id="ARBA00022692"/>
    </source>
</evidence>
<dbReference type="GO" id="GO:0071555">
    <property type="term" value="P:cell wall organization"/>
    <property type="evidence" value="ECO:0007669"/>
    <property type="project" value="InterPro"/>
</dbReference>
<dbReference type="InterPro" id="IPR005467">
    <property type="entry name" value="His_kinase_dom"/>
</dbReference>
<keyword evidence="13 16" id="KW-0472">Membrane</keyword>
<feature type="transmembrane region" description="Helical" evidence="16">
    <location>
        <begin position="34"/>
        <end position="52"/>
    </location>
</feature>
<dbReference type="SMART" id="SM00388">
    <property type="entry name" value="HisKA"/>
    <property type="match status" value="1"/>
</dbReference>
<dbReference type="Pfam" id="PF00512">
    <property type="entry name" value="HisKA"/>
    <property type="match status" value="1"/>
</dbReference>
<evidence type="ECO:0000256" key="11">
    <source>
        <dbReference type="ARBA" id="ARBA00022989"/>
    </source>
</evidence>
<keyword evidence="4" id="KW-1003">Cell membrane</keyword>
<dbReference type="PROSITE" id="PS50110">
    <property type="entry name" value="RESPONSE_REGULATORY"/>
    <property type="match status" value="1"/>
</dbReference>
<dbReference type="Pfam" id="PF08448">
    <property type="entry name" value="PAS_4"/>
    <property type="match status" value="1"/>
</dbReference>
<dbReference type="SUPFAM" id="SSF55874">
    <property type="entry name" value="ATPase domain of HSP90 chaperone/DNA topoisomerase II/histidine kinase"/>
    <property type="match status" value="1"/>
</dbReference>
<keyword evidence="14" id="KW-0131">Cell cycle</keyword>
<feature type="modified residue" description="4-aspartylphosphate" evidence="15">
    <location>
        <position position="638"/>
    </location>
</feature>
<dbReference type="AlphaFoldDB" id="A0A1F7WP93"/>
<dbReference type="InterPro" id="IPR004358">
    <property type="entry name" value="Sig_transdc_His_kin-like_C"/>
</dbReference>
<evidence type="ECO:0000256" key="13">
    <source>
        <dbReference type="ARBA" id="ARBA00023136"/>
    </source>
</evidence>